<feature type="transmembrane region" description="Helical" evidence="7">
    <location>
        <begin position="55"/>
        <end position="72"/>
    </location>
</feature>
<comment type="similarity">
    <text evidence="2">Belongs to the nucleobase:cation symporter-2 (NCS2) (TC 2.A.40) family.</text>
</comment>
<dbReference type="GO" id="GO:0005886">
    <property type="term" value="C:plasma membrane"/>
    <property type="evidence" value="ECO:0007669"/>
    <property type="project" value="TreeGrafter"/>
</dbReference>
<reference evidence="8" key="1">
    <citation type="submission" date="2018-06" db="EMBL/GenBank/DDBJ databases">
        <authorList>
            <consortium name="Pathogen Informatics"/>
            <person name="Doyle S."/>
        </authorList>
    </citation>
    <scope>NUCLEOTIDE SEQUENCE [LARGE SCALE GENOMIC DNA]</scope>
    <source>
        <strain evidence="8">NCTC11421</strain>
    </source>
</reference>
<dbReference type="Pfam" id="PF00860">
    <property type="entry name" value="Xan_ur_permease"/>
    <property type="match status" value="1"/>
</dbReference>
<protein>
    <submittedName>
        <fullName evidence="8">Putative transmembrane transport protein</fullName>
    </submittedName>
</protein>
<dbReference type="AlphaFoldDB" id="A0A378VVL9"/>
<dbReference type="InterPro" id="IPR006043">
    <property type="entry name" value="NCS2"/>
</dbReference>
<dbReference type="GO" id="GO:0042907">
    <property type="term" value="F:xanthine transmembrane transporter activity"/>
    <property type="evidence" value="ECO:0007669"/>
    <property type="project" value="TreeGrafter"/>
</dbReference>
<keyword evidence="3" id="KW-0813">Transport</keyword>
<gene>
    <name evidence="8" type="primary">xanQ_3</name>
    <name evidence="8" type="ORF">NCTC11421_01211</name>
</gene>
<keyword evidence="6 7" id="KW-0472">Membrane</keyword>
<evidence type="ECO:0000256" key="7">
    <source>
        <dbReference type="SAM" id="Phobius"/>
    </source>
</evidence>
<evidence type="ECO:0000256" key="1">
    <source>
        <dbReference type="ARBA" id="ARBA00004141"/>
    </source>
</evidence>
<name>A0A378VVL9_NEIGO</name>
<dbReference type="PANTHER" id="PTHR42810:SF5">
    <property type="entry name" value="XANTHINE PERMEASE XANQ"/>
    <property type="match status" value="1"/>
</dbReference>
<keyword evidence="5 7" id="KW-1133">Transmembrane helix</keyword>
<evidence type="ECO:0000256" key="6">
    <source>
        <dbReference type="ARBA" id="ARBA00023136"/>
    </source>
</evidence>
<evidence type="ECO:0000256" key="2">
    <source>
        <dbReference type="ARBA" id="ARBA00008821"/>
    </source>
</evidence>
<dbReference type="PANTHER" id="PTHR42810">
    <property type="entry name" value="PURINE PERMEASE C1399.01C-RELATED"/>
    <property type="match status" value="1"/>
</dbReference>
<evidence type="ECO:0000256" key="4">
    <source>
        <dbReference type="ARBA" id="ARBA00022692"/>
    </source>
</evidence>
<keyword evidence="4 7" id="KW-0812">Transmembrane</keyword>
<feature type="transmembrane region" description="Helical" evidence="7">
    <location>
        <begin position="12"/>
        <end position="35"/>
    </location>
</feature>
<accession>A0A378VVL9</accession>
<proteinExistence type="inferred from homology"/>
<evidence type="ECO:0000256" key="5">
    <source>
        <dbReference type="ARBA" id="ARBA00022989"/>
    </source>
</evidence>
<organism evidence="8">
    <name type="scientific">Neisseria gonorrhoeae</name>
    <dbReference type="NCBI Taxonomy" id="485"/>
    <lineage>
        <taxon>Bacteria</taxon>
        <taxon>Pseudomonadati</taxon>
        <taxon>Pseudomonadota</taxon>
        <taxon>Betaproteobacteria</taxon>
        <taxon>Neisseriales</taxon>
        <taxon>Neisseriaceae</taxon>
        <taxon>Neisseria</taxon>
    </lineage>
</organism>
<comment type="subcellular location">
    <subcellularLocation>
        <location evidence="1">Membrane</location>
        <topology evidence="1">Multi-pass membrane protein</topology>
    </subcellularLocation>
</comment>
<sequence>MFLGVAFAVFEKVITPTVSGVVVMLIGLSLVHVGIADFGGGFGAKADGTFGSMENLGLASLVLLIVLVFNCMKIRCCG</sequence>
<evidence type="ECO:0000256" key="3">
    <source>
        <dbReference type="ARBA" id="ARBA00022448"/>
    </source>
</evidence>
<dbReference type="EMBL" id="UGRI01000001">
    <property type="protein sequence ID" value="SUA21103.1"/>
    <property type="molecule type" value="Genomic_DNA"/>
</dbReference>
<evidence type="ECO:0000313" key="8">
    <source>
        <dbReference type="EMBL" id="SUA21103.1"/>
    </source>
</evidence>